<dbReference type="EMBL" id="JBHSRD010000006">
    <property type="protein sequence ID" value="MFC6008794.1"/>
    <property type="molecule type" value="Genomic_DNA"/>
</dbReference>
<evidence type="ECO:0000313" key="1">
    <source>
        <dbReference type="EMBL" id="MFC6008794.1"/>
    </source>
</evidence>
<comment type="caution">
    <text evidence="1">The sequence shown here is derived from an EMBL/GenBank/DDBJ whole genome shotgun (WGS) entry which is preliminary data.</text>
</comment>
<evidence type="ECO:0000313" key="2">
    <source>
        <dbReference type="Proteomes" id="UP001596189"/>
    </source>
</evidence>
<evidence type="ECO:0008006" key="3">
    <source>
        <dbReference type="Google" id="ProtNLM"/>
    </source>
</evidence>
<sequence length="136" mass="15242">MNKGTLRRYKLTGSSTRLLRGPDQDEILGRLLSLPRGDGYLVLENLDHPQHYIQVLHESSGLFRLEVRDGGPERHVMARTLSAERVADGFVAWMSELAQATGSSTEGSPRWREDFTWQDISAEFTAEPTDGTEPEA</sequence>
<dbReference type="Proteomes" id="UP001596189">
    <property type="component" value="Unassembled WGS sequence"/>
</dbReference>
<dbReference type="RefSeq" id="WP_345714737.1">
    <property type="nucleotide sequence ID" value="NZ_BAABFP010000002.1"/>
</dbReference>
<name>A0ABW1JHY9_9ACTN</name>
<keyword evidence="2" id="KW-1185">Reference proteome</keyword>
<accession>A0ABW1JHY9</accession>
<reference evidence="2" key="1">
    <citation type="journal article" date="2019" name="Int. J. Syst. Evol. Microbiol.">
        <title>The Global Catalogue of Microorganisms (GCM) 10K type strain sequencing project: providing services to taxonomists for standard genome sequencing and annotation.</title>
        <authorList>
            <consortium name="The Broad Institute Genomics Platform"/>
            <consortium name="The Broad Institute Genome Sequencing Center for Infectious Disease"/>
            <person name="Wu L."/>
            <person name="Ma J."/>
        </authorList>
    </citation>
    <scope>NUCLEOTIDE SEQUENCE [LARGE SCALE GENOMIC DNA]</scope>
    <source>
        <strain evidence="2">KACC 14249</strain>
    </source>
</reference>
<organism evidence="1 2">
    <name type="scientific">Angustibacter luteus</name>
    <dbReference type="NCBI Taxonomy" id="658456"/>
    <lineage>
        <taxon>Bacteria</taxon>
        <taxon>Bacillati</taxon>
        <taxon>Actinomycetota</taxon>
        <taxon>Actinomycetes</taxon>
        <taxon>Kineosporiales</taxon>
        <taxon>Kineosporiaceae</taxon>
    </lineage>
</organism>
<proteinExistence type="predicted"/>
<gene>
    <name evidence="1" type="ORF">ACFQDO_16800</name>
</gene>
<protein>
    <recommendedName>
        <fullName evidence="3">DUF4265 domain-containing protein</fullName>
    </recommendedName>
</protein>